<keyword evidence="3 7" id="KW-0812">Transmembrane</keyword>
<evidence type="ECO:0000256" key="6">
    <source>
        <dbReference type="ARBA" id="ARBA00023136"/>
    </source>
</evidence>
<evidence type="ECO:0000256" key="3">
    <source>
        <dbReference type="ARBA" id="ARBA00022692"/>
    </source>
</evidence>
<dbReference type="AlphaFoldDB" id="A0A1W0X627"/>
<dbReference type="OrthoDB" id="10069361at2759"/>
<dbReference type="Pfam" id="PF00324">
    <property type="entry name" value="AA_permease"/>
    <property type="match status" value="1"/>
</dbReference>
<organism evidence="9 10">
    <name type="scientific">Hypsibius exemplaris</name>
    <name type="common">Freshwater tardigrade</name>
    <dbReference type="NCBI Taxonomy" id="2072580"/>
    <lineage>
        <taxon>Eukaryota</taxon>
        <taxon>Metazoa</taxon>
        <taxon>Ecdysozoa</taxon>
        <taxon>Tardigrada</taxon>
        <taxon>Eutardigrada</taxon>
        <taxon>Parachela</taxon>
        <taxon>Hypsibioidea</taxon>
        <taxon>Hypsibiidae</taxon>
        <taxon>Hypsibius</taxon>
    </lineage>
</organism>
<gene>
    <name evidence="9" type="ORF">BV898_03209</name>
</gene>
<dbReference type="Gene3D" id="1.20.1740.10">
    <property type="entry name" value="Amino acid/polyamine transporter I"/>
    <property type="match status" value="1"/>
</dbReference>
<dbReference type="PANTHER" id="PTHR43341:SF1">
    <property type="entry name" value="GENERAL AMINO-ACID PERMEASE GAP1"/>
    <property type="match status" value="1"/>
</dbReference>
<dbReference type="GO" id="GO:0016020">
    <property type="term" value="C:membrane"/>
    <property type="evidence" value="ECO:0007669"/>
    <property type="project" value="UniProtKB-SubCell"/>
</dbReference>
<evidence type="ECO:0000256" key="4">
    <source>
        <dbReference type="ARBA" id="ARBA00022970"/>
    </source>
</evidence>
<dbReference type="Proteomes" id="UP000192578">
    <property type="component" value="Unassembled WGS sequence"/>
</dbReference>
<comment type="caution">
    <text evidence="9">The sequence shown here is derived from an EMBL/GenBank/DDBJ whole genome shotgun (WGS) entry which is preliminary data.</text>
</comment>
<dbReference type="EMBL" id="MTYJ01000015">
    <property type="protein sequence ID" value="OQV22772.1"/>
    <property type="molecule type" value="Genomic_DNA"/>
</dbReference>
<dbReference type="PANTHER" id="PTHR43341">
    <property type="entry name" value="AMINO ACID PERMEASE"/>
    <property type="match status" value="1"/>
</dbReference>
<protein>
    <recommendedName>
        <fullName evidence="8">Amino acid permease/ SLC12A domain-containing protein</fullName>
    </recommendedName>
</protein>
<accession>A0A1W0X627</accession>
<feature type="transmembrane region" description="Helical" evidence="7">
    <location>
        <begin position="41"/>
        <end position="62"/>
    </location>
</feature>
<evidence type="ECO:0000256" key="1">
    <source>
        <dbReference type="ARBA" id="ARBA00004141"/>
    </source>
</evidence>
<dbReference type="InterPro" id="IPR050524">
    <property type="entry name" value="APC_YAT"/>
</dbReference>
<comment type="subcellular location">
    <subcellularLocation>
        <location evidence="1">Membrane</location>
        <topology evidence="1">Multi-pass membrane protein</topology>
    </subcellularLocation>
</comment>
<dbReference type="InterPro" id="IPR004841">
    <property type="entry name" value="AA-permease/SLC12A_dom"/>
</dbReference>
<feature type="transmembrane region" description="Helical" evidence="7">
    <location>
        <begin position="68"/>
        <end position="95"/>
    </location>
</feature>
<keyword evidence="5 7" id="KW-1133">Transmembrane helix</keyword>
<reference evidence="10" key="1">
    <citation type="submission" date="2017-01" db="EMBL/GenBank/DDBJ databases">
        <title>Comparative genomics of anhydrobiosis in the tardigrade Hypsibius dujardini.</title>
        <authorList>
            <person name="Yoshida Y."/>
            <person name="Koutsovoulos G."/>
            <person name="Laetsch D."/>
            <person name="Stevens L."/>
            <person name="Kumar S."/>
            <person name="Horikawa D."/>
            <person name="Ishino K."/>
            <person name="Komine S."/>
            <person name="Tomita M."/>
            <person name="Blaxter M."/>
            <person name="Arakawa K."/>
        </authorList>
    </citation>
    <scope>NUCLEOTIDE SEQUENCE [LARGE SCALE GENOMIC DNA]</scope>
    <source>
        <strain evidence="10">Z151</strain>
    </source>
</reference>
<evidence type="ECO:0000256" key="2">
    <source>
        <dbReference type="ARBA" id="ARBA00022448"/>
    </source>
</evidence>
<evidence type="ECO:0000256" key="5">
    <source>
        <dbReference type="ARBA" id="ARBA00022989"/>
    </source>
</evidence>
<keyword evidence="4" id="KW-0029">Amino-acid transport</keyword>
<evidence type="ECO:0000256" key="7">
    <source>
        <dbReference type="SAM" id="Phobius"/>
    </source>
</evidence>
<evidence type="ECO:0000313" key="9">
    <source>
        <dbReference type="EMBL" id="OQV22772.1"/>
    </source>
</evidence>
<keyword evidence="10" id="KW-1185">Reference proteome</keyword>
<proteinExistence type="predicted"/>
<evidence type="ECO:0000313" key="10">
    <source>
        <dbReference type="Proteomes" id="UP000192578"/>
    </source>
</evidence>
<feature type="domain" description="Amino acid permease/ SLC12A" evidence="8">
    <location>
        <begin position="38"/>
        <end position="110"/>
    </location>
</feature>
<dbReference type="GO" id="GO:0015171">
    <property type="term" value="F:amino acid transmembrane transporter activity"/>
    <property type="evidence" value="ECO:0007669"/>
    <property type="project" value="TreeGrafter"/>
</dbReference>
<evidence type="ECO:0000259" key="8">
    <source>
        <dbReference type="Pfam" id="PF00324"/>
    </source>
</evidence>
<name>A0A1W0X627_HYPEX</name>
<keyword evidence="2" id="KW-0813">Transport</keyword>
<keyword evidence="6 7" id="KW-0472">Membrane</keyword>
<sequence>MEPGGRNGNPKANEAGNGMESALVAEDSGLKQTLKNRHIQMIAIGGVLGSDLFIGTGGLLATGGPASLLLGFILIGTMLFNVVMTLSEMAVLYPIAGSFSIHSARFIDPA</sequence>